<proteinExistence type="predicted"/>
<evidence type="ECO:0000256" key="2">
    <source>
        <dbReference type="ARBA" id="ARBA00022729"/>
    </source>
</evidence>
<dbReference type="PANTHER" id="PTHR39210:SF1">
    <property type="entry name" value="HEPARIN-SULFATE LYASE"/>
    <property type="match status" value="1"/>
</dbReference>
<comment type="caution">
    <text evidence="7">The sequence shown here is derived from an EMBL/GenBank/DDBJ whole genome shotgun (WGS) entry which is preliminary data.</text>
</comment>
<keyword evidence="2" id="KW-0732">Signal</keyword>
<dbReference type="RefSeq" id="WP_269009997.1">
    <property type="nucleotide sequence ID" value="NZ_JAANOH010000002.1"/>
</dbReference>
<protein>
    <submittedName>
        <fullName evidence="7">Heparinase</fullName>
    </submittedName>
</protein>
<dbReference type="SUPFAM" id="SSF48230">
    <property type="entry name" value="Chondroitin AC/alginate lyase"/>
    <property type="match status" value="1"/>
</dbReference>
<dbReference type="Proteomes" id="UP001321186">
    <property type="component" value="Unassembled WGS sequence"/>
</dbReference>
<evidence type="ECO:0000256" key="1">
    <source>
        <dbReference type="ARBA" id="ARBA00004418"/>
    </source>
</evidence>
<sequence length="546" mass="62370">MWRKITLIFHTVKYLKPAQLIGRFIHFLPRTIREIFTHPKINTETSYQGFIVKKSSTEDLDCFTFLSETNSLSSLGWDHPQVSKLWRYNLHYFDFINSSLAEEESRAEKELELIHQWIDENPFGKGTAWEPYPGSLRIINWIKWHWRTKLLTDKALISLWNQVRYLGDRPEYHLLGNHLFINAKALIFAGVFFEGKEAKAFLDQGIQIIQEELDEQFLADGAHFELSPMYHALGLEDLLEIRVVGHSKVPDSFLDKIDDKIRVGLTWLKQMSYSNGELAHFNDCANGIAPSLVQLESMASSLGLNPSKMEKNAPAGLLESSGFFVFESKEFKMIADVGEIGPTYLPGHAHADSLSFELALQGERVIVNSGTSLYGLSQERLRQRSTCAHSTVEINGENSSEVWSGFRVARRASPFDLKWNQDGTDFTLACSHTGYQRFSKDIIHRRIWTKDGSNLTIKDLVFGHIKRAKVRYFLHPEITIEEEGVYLHLDKNGKRLATVKASDGENDISIMQVKSTYHPNFGKSIATTCLEMEMTETQVLILKIAF</sequence>
<dbReference type="Gene3D" id="1.50.10.100">
    <property type="entry name" value="Chondroitin AC/alginate lyase"/>
    <property type="match status" value="1"/>
</dbReference>
<dbReference type="InterPro" id="IPR031680">
    <property type="entry name" value="Hepar_II_III_N"/>
</dbReference>
<dbReference type="Pfam" id="PF16889">
    <property type="entry name" value="Hepar_II_III_N"/>
    <property type="match status" value="1"/>
</dbReference>
<organism evidence="7 8">
    <name type="scientific">Aquirufa ecclesiirivi</name>
    <dbReference type="NCBI Taxonomy" id="2715124"/>
    <lineage>
        <taxon>Bacteria</taxon>
        <taxon>Pseudomonadati</taxon>
        <taxon>Bacteroidota</taxon>
        <taxon>Cytophagia</taxon>
        <taxon>Cytophagales</taxon>
        <taxon>Flectobacillaceae</taxon>
        <taxon>Aquirufa</taxon>
    </lineage>
</organism>
<reference evidence="7 8" key="1">
    <citation type="submission" date="2020-03" db="EMBL/GenBank/DDBJ databases">
        <authorList>
            <person name="Pitt A."/>
            <person name="Hahn M.W."/>
        </authorList>
    </citation>
    <scope>NUCLEOTIDE SEQUENCE [LARGE SCALE GENOMIC DNA]</scope>
    <source>
        <strain evidence="7 8">5A-MARBSE</strain>
    </source>
</reference>
<evidence type="ECO:0000256" key="3">
    <source>
        <dbReference type="ARBA" id="ARBA00022764"/>
    </source>
</evidence>
<evidence type="ECO:0000313" key="8">
    <source>
        <dbReference type="Proteomes" id="UP001321186"/>
    </source>
</evidence>
<gene>
    <name evidence="7" type="ORF">G9H61_06705</name>
</gene>
<evidence type="ECO:0000313" key="7">
    <source>
        <dbReference type="EMBL" id="MCZ2475128.1"/>
    </source>
</evidence>
<keyword evidence="8" id="KW-1185">Reference proteome</keyword>
<dbReference type="InterPro" id="IPR008929">
    <property type="entry name" value="Chondroitin_lyas"/>
</dbReference>
<evidence type="ECO:0000256" key="4">
    <source>
        <dbReference type="ARBA" id="ARBA00023239"/>
    </source>
</evidence>
<feature type="domain" description="Heparin-sulfate lyase N-terminal" evidence="6">
    <location>
        <begin position="77"/>
        <end position="286"/>
    </location>
</feature>
<dbReference type="EMBL" id="JAANOH010000002">
    <property type="protein sequence ID" value="MCZ2475128.1"/>
    <property type="molecule type" value="Genomic_DNA"/>
</dbReference>
<dbReference type="PANTHER" id="PTHR39210">
    <property type="entry name" value="HEPARIN-SULFATE LYASE"/>
    <property type="match status" value="1"/>
</dbReference>
<comment type="subcellular location">
    <subcellularLocation>
        <location evidence="1">Periplasm</location>
    </subcellularLocation>
</comment>
<evidence type="ECO:0000259" key="6">
    <source>
        <dbReference type="Pfam" id="PF16889"/>
    </source>
</evidence>
<evidence type="ECO:0000259" key="5">
    <source>
        <dbReference type="Pfam" id="PF07940"/>
    </source>
</evidence>
<dbReference type="Pfam" id="PF07940">
    <property type="entry name" value="Hepar_II_III_C"/>
    <property type="match status" value="1"/>
</dbReference>
<feature type="domain" description="Heparinase II/III-like C-terminal" evidence="5">
    <location>
        <begin position="312"/>
        <end position="523"/>
    </location>
</feature>
<name>A0ABT4JFS8_9BACT</name>
<dbReference type="Gene3D" id="2.70.98.70">
    <property type="match status" value="1"/>
</dbReference>
<accession>A0ABT4JFS8</accession>
<dbReference type="InterPro" id="IPR012480">
    <property type="entry name" value="Hepar_II_III_C"/>
</dbReference>
<keyword evidence="3" id="KW-0574">Periplasm</keyword>
<keyword evidence="4" id="KW-0456">Lyase</keyword>